<feature type="transmembrane region" description="Helical" evidence="2">
    <location>
        <begin position="48"/>
        <end position="66"/>
    </location>
</feature>
<feature type="transmembrane region" description="Helical" evidence="2">
    <location>
        <begin position="73"/>
        <end position="93"/>
    </location>
</feature>
<keyword evidence="2" id="KW-1133">Transmembrane helix</keyword>
<proteinExistence type="predicted"/>
<feature type="compositionally biased region" description="Polar residues" evidence="1">
    <location>
        <begin position="218"/>
        <end position="228"/>
    </location>
</feature>
<feature type="transmembrane region" description="Helical" evidence="2">
    <location>
        <begin position="105"/>
        <end position="123"/>
    </location>
</feature>
<keyword evidence="2" id="KW-0812">Transmembrane</keyword>
<feature type="region of interest" description="Disordered" evidence="1">
    <location>
        <begin position="195"/>
        <end position="235"/>
    </location>
</feature>
<dbReference type="EMBL" id="MU865927">
    <property type="protein sequence ID" value="KAK4451615.1"/>
    <property type="molecule type" value="Genomic_DNA"/>
</dbReference>
<evidence type="ECO:0000313" key="4">
    <source>
        <dbReference type="Proteomes" id="UP001321760"/>
    </source>
</evidence>
<protein>
    <submittedName>
        <fullName evidence="3">Uncharacterized protein</fullName>
    </submittedName>
</protein>
<reference evidence="3" key="1">
    <citation type="journal article" date="2023" name="Mol. Phylogenet. Evol.">
        <title>Genome-scale phylogeny and comparative genomics of the fungal order Sordariales.</title>
        <authorList>
            <person name="Hensen N."/>
            <person name="Bonometti L."/>
            <person name="Westerberg I."/>
            <person name="Brannstrom I.O."/>
            <person name="Guillou S."/>
            <person name="Cros-Aarteil S."/>
            <person name="Calhoun S."/>
            <person name="Haridas S."/>
            <person name="Kuo A."/>
            <person name="Mondo S."/>
            <person name="Pangilinan J."/>
            <person name="Riley R."/>
            <person name="LaButti K."/>
            <person name="Andreopoulos B."/>
            <person name="Lipzen A."/>
            <person name="Chen C."/>
            <person name="Yan M."/>
            <person name="Daum C."/>
            <person name="Ng V."/>
            <person name="Clum A."/>
            <person name="Steindorff A."/>
            <person name="Ohm R.A."/>
            <person name="Martin F."/>
            <person name="Silar P."/>
            <person name="Natvig D.O."/>
            <person name="Lalanne C."/>
            <person name="Gautier V."/>
            <person name="Ament-Velasquez S.L."/>
            <person name="Kruys A."/>
            <person name="Hutchinson M.I."/>
            <person name="Powell A.J."/>
            <person name="Barry K."/>
            <person name="Miller A.N."/>
            <person name="Grigoriev I.V."/>
            <person name="Debuchy R."/>
            <person name="Gladieux P."/>
            <person name="Hiltunen Thoren M."/>
            <person name="Johannesson H."/>
        </authorList>
    </citation>
    <scope>NUCLEOTIDE SEQUENCE</scope>
    <source>
        <strain evidence="3">PSN243</strain>
    </source>
</reference>
<dbReference type="Proteomes" id="UP001321760">
    <property type="component" value="Unassembled WGS sequence"/>
</dbReference>
<keyword evidence="2" id="KW-0472">Membrane</keyword>
<organism evidence="3 4">
    <name type="scientific">Podospora aff. communis PSN243</name>
    <dbReference type="NCBI Taxonomy" id="3040156"/>
    <lineage>
        <taxon>Eukaryota</taxon>
        <taxon>Fungi</taxon>
        <taxon>Dikarya</taxon>
        <taxon>Ascomycota</taxon>
        <taxon>Pezizomycotina</taxon>
        <taxon>Sordariomycetes</taxon>
        <taxon>Sordariomycetidae</taxon>
        <taxon>Sordariales</taxon>
        <taxon>Podosporaceae</taxon>
        <taxon>Podospora</taxon>
    </lineage>
</organism>
<comment type="caution">
    <text evidence="3">The sequence shown here is derived from an EMBL/GenBank/DDBJ whole genome shotgun (WGS) entry which is preliminary data.</text>
</comment>
<keyword evidence="4" id="KW-1185">Reference proteome</keyword>
<evidence type="ECO:0000256" key="1">
    <source>
        <dbReference type="SAM" id="MobiDB-lite"/>
    </source>
</evidence>
<evidence type="ECO:0000313" key="3">
    <source>
        <dbReference type="EMBL" id="KAK4451615.1"/>
    </source>
</evidence>
<feature type="transmembrane region" description="Helical" evidence="2">
    <location>
        <begin position="21"/>
        <end position="42"/>
    </location>
</feature>
<reference evidence="3" key="2">
    <citation type="submission" date="2023-05" db="EMBL/GenBank/DDBJ databases">
        <authorList>
            <consortium name="Lawrence Berkeley National Laboratory"/>
            <person name="Steindorff A."/>
            <person name="Hensen N."/>
            <person name="Bonometti L."/>
            <person name="Westerberg I."/>
            <person name="Brannstrom I.O."/>
            <person name="Guillou S."/>
            <person name="Cros-Aarteil S."/>
            <person name="Calhoun S."/>
            <person name="Haridas S."/>
            <person name="Kuo A."/>
            <person name="Mondo S."/>
            <person name="Pangilinan J."/>
            <person name="Riley R."/>
            <person name="Labutti K."/>
            <person name="Andreopoulos B."/>
            <person name="Lipzen A."/>
            <person name="Chen C."/>
            <person name="Yanf M."/>
            <person name="Daum C."/>
            <person name="Ng V."/>
            <person name="Clum A."/>
            <person name="Ohm R."/>
            <person name="Martin F."/>
            <person name="Silar P."/>
            <person name="Natvig D."/>
            <person name="Lalanne C."/>
            <person name="Gautier V."/>
            <person name="Ament-Velasquez S.L."/>
            <person name="Kruys A."/>
            <person name="Hutchinson M.I."/>
            <person name="Powell A.J."/>
            <person name="Barry K."/>
            <person name="Miller A.N."/>
            <person name="Grigoriev I.V."/>
            <person name="Debuchy R."/>
            <person name="Gladieux P."/>
            <person name="Thoren M.H."/>
            <person name="Johannesson H."/>
        </authorList>
    </citation>
    <scope>NUCLEOTIDE SEQUENCE</scope>
    <source>
        <strain evidence="3">PSN243</strain>
    </source>
</reference>
<dbReference type="AlphaFoldDB" id="A0AAV9GTG9"/>
<gene>
    <name evidence="3" type="ORF">QBC34DRAFT_49219</name>
</gene>
<sequence>MNDIQVLLRTHRRLETRGGHLCQVTKVFACGCMVGTAILFPLANVGDLWFRCATLSIFIITALAFHALHVEPFVRFGPFTAPLALFILLLAVLPPDSPRTELIPWLPLFIASFSLSTVAVHEIHKRHVDQEPRISLEDGPSDISIGTWSYRSAQMEAASDQESRHTLGNSTIDVFLLGLHDHQLEYPVRHDSDISLSDGSSRLPSDWDSETRSFFPRGNTSPSSTRSNDLLLGPQ</sequence>
<accession>A0AAV9GTG9</accession>
<evidence type="ECO:0000256" key="2">
    <source>
        <dbReference type="SAM" id="Phobius"/>
    </source>
</evidence>
<name>A0AAV9GTG9_9PEZI</name>